<dbReference type="Proteomes" id="UP000663842">
    <property type="component" value="Unassembled WGS sequence"/>
</dbReference>
<dbReference type="InterPro" id="IPR015915">
    <property type="entry name" value="Kelch-typ_b-propeller"/>
</dbReference>
<comment type="caution">
    <text evidence="3">The sequence shown here is derived from an EMBL/GenBank/DDBJ whole genome shotgun (WGS) entry which is preliminary data.</text>
</comment>
<evidence type="ECO:0000256" key="1">
    <source>
        <dbReference type="ARBA" id="ARBA00022441"/>
    </source>
</evidence>
<keyword evidence="2" id="KW-0677">Repeat</keyword>
<gene>
    <name evidence="3" type="ORF">UXM345_LOCUS14335</name>
</gene>
<evidence type="ECO:0000256" key="2">
    <source>
        <dbReference type="ARBA" id="ARBA00022737"/>
    </source>
</evidence>
<dbReference type="EMBL" id="CAJOBF010001616">
    <property type="protein sequence ID" value="CAF3968374.1"/>
    <property type="molecule type" value="Genomic_DNA"/>
</dbReference>
<sequence>MNSNTWCVILQYLTQSFDHTEEELVVEKRWSDTSSMHIERYESISAVLTNGKVLMIGGANNRDILNSTELYDPSSGRWTIVNSMNDVRFLQAVSVLLDGTVLVTGGVSSGAGIANTVELYGPLTET</sequence>
<protein>
    <submittedName>
        <fullName evidence="3">Uncharacterized protein</fullName>
    </submittedName>
</protein>
<dbReference type="PANTHER" id="PTHR46344">
    <property type="entry name" value="OS02G0202900 PROTEIN"/>
    <property type="match status" value="1"/>
</dbReference>
<reference evidence="3" key="1">
    <citation type="submission" date="2021-02" db="EMBL/GenBank/DDBJ databases">
        <authorList>
            <person name="Nowell W R."/>
        </authorList>
    </citation>
    <scope>NUCLEOTIDE SEQUENCE</scope>
</reference>
<dbReference type="AlphaFoldDB" id="A0A819LQT0"/>
<dbReference type="PANTHER" id="PTHR46344:SF27">
    <property type="entry name" value="KELCH REPEAT SUPERFAMILY PROTEIN"/>
    <property type="match status" value="1"/>
</dbReference>
<dbReference type="Gene3D" id="2.120.10.80">
    <property type="entry name" value="Kelch-type beta propeller"/>
    <property type="match status" value="1"/>
</dbReference>
<organism evidence="3 4">
    <name type="scientific">Rotaria magnacalcarata</name>
    <dbReference type="NCBI Taxonomy" id="392030"/>
    <lineage>
        <taxon>Eukaryota</taxon>
        <taxon>Metazoa</taxon>
        <taxon>Spiralia</taxon>
        <taxon>Gnathifera</taxon>
        <taxon>Rotifera</taxon>
        <taxon>Eurotatoria</taxon>
        <taxon>Bdelloidea</taxon>
        <taxon>Philodinida</taxon>
        <taxon>Philodinidae</taxon>
        <taxon>Rotaria</taxon>
    </lineage>
</organism>
<evidence type="ECO:0000313" key="4">
    <source>
        <dbReference type="Proteomes" id="UP000663842"/>
    </source>
</evidence>
<dbReference type="Pfam" id="PF01344">
    <property type="entry name" value="Kelch_1"/>
    <property type="match status" value="1"/>
</dbReference>
<dbReference type="InterPro" id="IPR006652">
    <property type="entry name" value="Kelch_1"/>
</dbReference>
<evidence type="ECO:0000313" key="3">
    <source>
        <dbReference type="EMBL" id="CAF3968374.1"/>
    </source>
</evidence>
<dbReference type="SMART" id="SM00612">
    <property type="entry name" value="Kelch"/>
    <property type="match status" value="1"/>
</dbReference>
<keyword evidence="1" id="KW-0880">Kelch repeat</keyword>
<dbReference type="SUPFAM" id="SSF117281">
    <property type="entry name" value="Kelch motif"/>
    <property type="match status" value="1"/>
</dbReference>
<proteinExistence type="predicted"/>
<accession>A0A819LQT0</accession>
<name>A0A819LQT0_9BILA</name>